<evidence type="ECO:0000313" key="2">
    <source>
        <dbReference type="EMBL" id="VAI82183.1"/>
    </source>
</evidence>
<accession>A0A9R1BW32</accession>
<evidence type="ECO:0000313" key="3">
    <source>
        <dbReference type="Proteomes" id="UP000324705"/>
    </source>
</evidence>
<dbReference type="Proteomes" id="UP000324705">
    <property type="component" value="Chromosome 7A"/>
</dbReference>
<reference evidence="2 3" key="1">
    <citation type="submission" date="2017-09" db="EMBL/GenBank/DDBJ databases">
        <authorList>
            <consortium name="International Durum Wheat Genome Sequencing Consortium (IDWGSC)"/>
            <person name="Milanesi L."/>
        </authorList>
    </citation>
    <scope>NUCLEOTIDE SEQUENCE [LARGE SCALE GENOMIC DNA]</scope>
    <source>
        <strain evidence="3">cv. Svevo</strain>
    </source>
</reference>
<evidence type="ECO:0000256" key="1">
    <source>
        <dbReference type="SAM" id="MobiDB-lite"/>
    </source>
</evidence>
<gene>
    <name evidence="2" type="ORF">TRITD_7Av1G281280</name>
</gene>
<organism evidence="2 3">
    <name type="scientific">Triticum turgidum subsp. durum</name>
    <name type="common">Durum wheat</name>
    <name type="synonym">Triticum durum</name>
    <dbReference type="NCBI Taxonomy" id="4567"/>
    <lineage>
        <taxon>Eukaryota</taxon>
        <taxon>Viridiplantae</taxon>
        <taxon>Streptophyta</taxon>
        <taxon>Embryophyta</taxon>
        <taxon>Tracheophyta</taxon>
        <taxon>Spermatophyta</taxon>
        <taxon>Magnoliopsida</taxon>
        <taxon>Liliopsida</taxon>
        <taxon>Poales</taxon>
        <taxon>Poaceae</taxon>
        <taxon>BOP clade</taxon>
        <taxon>Pooideae</taxon>
        <taxon>Triticodae</taxon>
        <taxon>Triticeae</taxon>
        <taxon>Triticinae</taxon>
        <taxon>Triticum</taxon>
    </lineage>
</organism>
<sequence length="93" mass="9804">MGGHSRLGPIKTNAEATPVYTAGFLLGRRPPSSRYTPAKAYLGGSTLMSSAAEMGKRAALYAKAYTSRAHGSQMSGLSDMEKTLDALPRPTVD</sequence>
<dbReference type="Gramene" id="TRITD7Av1G281280.1">
    <property type="protein sequence ID" value="TRITD7Av1G281280.1"/>
    <property type="gene ID" value="TRITD7Av1G281280"/>
</dbReference>
<dbReference type="AlphaFoldDB" id="A0A9R1BW32"/>
<protein>
    <submittedName>
        <fullName evidence="2">Uncharacterized protein</fullName>
    </submittedName>
</protein>
<dbReference type="OMA" id="AYTSRAH"/>
<name>A0A9R1BW32_TRITD</name>
<proteinExistence type="predicted"/>
<dbReference type="EMBL" id="LT934123">
    <property type="protein sequence ID" value="VAI82183.1"/>
    <property type="molecule type" value="Genomic_DNA"/>
</dbReference>
<feature type="region of interest" description="Disordered" evidence="1">
    <location>
        <begin position="72"/>
        <end position="93"/>
    </location>
</feature>
<keyword evidence="3" id="KW-1185">Reference proteome</keyword>